<reference evidence="1" key="1">
    <citation type="submission" date="2021-10" db="EMBL/GenBank/DDBJ databases">
        <title>Melipona bicolor Genome sequencing and assembly.</title>
        <authorList>
            <person name="Araujo N.S."/>
            <person name="Arias M.C."/>
        </authorList>
    </citation>
    <scope>NUCLEOTIDE SEQUENCE</scope>
    <source>
        <strain evidence="1">USP_2M_L1-L4_2017</strain>
        <tissue evidence="1">Whole body</tissue>
    </source>
</reference>
<sequence>MPVDHSRNDSLINVLGHGTSRQRVEPDDKTGATISGCYYRVVNHPLDRQFAEGVHGGAQTARHAVPPHGLAQRAVKTGHPGQKNSRIGSIFLFLLAWPGRGPGTKRLNPPLVAPNLARSPHSAIEQDTIARGNVDGLAKTPRHVTLDPQMIHTLSTC</sequence>
<name>A0AA40FRL0_9HYME</name>
<comment type="caution">
    <text evidence="1">The sequence shown here is derived from an EMBL/GenBank/DDBJ whole genome shotgun (WGS) entry which is preliminary data.</text>
</comment>
<dbReference type="Proteomes" id="UP001177670">
    <property type="component" value="Unassembled WGS sequence"/>
</dbReference>
<evidence type="ECO:0000313" key="2">
    <source>
        <dbReference type="Proteomes" id="UP001177670"/>
    </source>
</evidence>
<proteinExistence type="predicted"/>
<accession>A0AA40FRL0</accession>
<organism evidence="1 2">
    <name type="scientific">Melipona bicolor</name>
    <dbReference type="NCBI Taxonomy" id="60889"/>
    <lineage>
        <taxon>Eukaryota</taxon>
        <taxon>Metazoa</taxon>
        <taxon>Ecdysozoa</taxon>
        <taxon>Arthropoda</taxon>
        <taxon>Hexapoda</taxon>
        <taxon>Insecta</taxon>
        <taxon>Pterygota</taxon>
        <taxon>Neoptera</taxon>
        <taxon>Endopterygota</taxon>
        <taxon>Hymenoptera</taxon>
        <taxon>Apocrita</taxon>
        <taxon>Aculeata</taxon>
        <taxon>Apoidea</taxon>
        <taxon>Anthophila</taxon>
        <taxon>Apidae</taxon>
        <taxon>Melipona</taxon>
    </lineage>
</organism>
<dbReference type="AlphaFoldDB" id="A0AA40FRL0"/>
<evidence type="ECO:0000313" key="1">
    <source>
        <dbReference type="EMBL" id="KAK1123689.1"/>
    </source>
</evidence>
<protein>
    <submittedName>
        <fullName evidence="1">Uncharacterized protein</fullName>
    </submittedName>
</protein>
<gene>
    <name evidence="1" type="ORF">K0M31_008387</name>
</gene>
<keyword evidence="2" id="KW-1185">Reference proteome</keyword>
<dbReference type="EMBL" id="JAHYIQ010000020">
    <property type="protein sequence ID" value="KAK1123689.1"/>
    <property type="molecule type" value="Genomic_DNA"/>
</dbReference>